<dbReference type="SUPFAM" id="SSF54001">
    <property type="entry name" value="Cysteine proteinases"/>
    <property type="match status" value="1"/>
</dbReference>
<comment type="similarity">
    <text evidence="1 2">Belongs to the arylamine N-acetyltransferase family.</text>
</comment>
<gene>
    <name evidence="3" type="ORF">AR543_14435</name>
</gene>
<evidence type="ECO:0000256" key="2">
    <source>
        <dbReference type="RuleBase" id="RU003452"/>
    </source>
</evidence>
<dbReference type="Proteomes" id="UP000078148">
    <property type="component" value="Chromosome"/>
</dbReference>
<accession>A0A172ZI55</accession>
<dbReference type="RefSeq" id="WP_060535199.1">
    <property type="nucleotide sequence ID" value="NZ_CP013023.1"/>
</dbReference>
<dbReference type="InterPro" id="IPR038765">
    <property type="entry name" value="Papain-like_cys_pep_sf"/>
</dbReference>
<dbReference type="PRINTS" id="PR01543">
    <property type="entry name" value="ANATRNSFRASE"/>
</dbReference>
<name>A0A172ZI55_9BACL</name>
<evidence type="ECO:0008006" key="5">
    <source>
        <dbReference type="Google" id="ProtNLM"/>
    </source>
</evidence>
<proteinExistence type="inferred from homology"/>
<dbReference type="Pfam" id="PF00797">
    <property type="entry name" value="Acetyltransf_2"/>
    <property type="match status" value="1"/>
</dbReference>
<protein>
    <recommendedName>
        <fullName evidence="5">Acetyltransferase</fullName>
    </recommendedName>
</protein>
<reference evidence="3 4" key="2">
    <citation type="journal article" date="2016" name="Int. J. Syst. Evol. Microbiol.">
        <title>Paenibacillus bovis sp. nov., isolated from raw yak (Bos grunniens) milk.</title>
        <authorList>
            <person name="Gao C."/>
            <person name="Han J."/>
            <person name="Liu Z."/>
            <person name="Xu X."/>
            <person name="Hang F."/>
            <person name="Wu Z."/>
        </authorList>
    </citation>
    <scope>NUCLEOTIDE SEQUENCE [LARGE SCALE GENOMIC DNA]</scope>
    <source>
        <strain evidence="3 4">BD3526</strain>
    </source>
</reference>
<dbReference type="AlphaFoldDB" id="A0A172ZI55"/>
<evidence type="ECO:0000313" key="3">
    <source>
        <dbReference type="EMBL" id="ANF97082.1"/>
    </source>
</evidence>
<dbReference type="InterPro" id="IPR053710">
    <property type="entry name" value="Arylamine_NAT_domain_sf"/>
</dbReference>
<dbReference type="STRING" id="1616788.AR543_14435"/>
<evidence type="ECO:0000256" key="1">
    <source>
        <dbReference type="ARBA" id="ARBA00006547"/>
    </source>
</evidence>
<dbReference type="OrthoDB" id="7181050at2"/>
<reference evidence="4" key="1">
    <citation type="submission" date="2015-10" db="EMBL/GenBank/DDBJ databases">
        <title>Genome of Paenibacillus bovis sp. nov.</title>
        <authorList>
            <person name="Wu Z."/>
            <person name="Gao C."/>
            <person name="Liu Z."/>
            <person name="Zheng H."/>
        </authorList>
    </citation>
    <scope>NUCLEOTIDE SEQUENCE [LARGE SCALE GENOMIC DNA]</scope>
    <source>
        <strain evidence="4">BD3526</strain>
    </source>
</reference>
<dbReference type="EMBL" id="CP013023">
    <property type="protein sequence ID" value="ANF97082.1"/>
    <property type="molecule type" value="Genomic_DNA"/>
</dbReference>
<dbReference type="PANTHER" id="PTHR11786:SF0">
    <property type="entry name" value="ARYLAMINE N-ACETYLTRANSFERASE 4-RELATED"/>
    <property type="match status" value="1"/>
</dbReference>
<dbReference type="InterPro" id="IPR001447">
    <property type="entry name" value="Arylamine_N-AcTrfase"/>
</dbReference>
<dbReference type="PANTHER" id="PTHR11786">
    <property type="entry name" value="N-HYDROXYARYLAMINE O-ACETYLTRANSFERASE"/>
    <property type="match status" value="1"/>
</dbReference>
<dbReference type="KEGG" id="pbv:AR543_14435"/>
<sequence>MKSIISLFEKRLHMDEGALSNEPMQLEQLNELLEQMALVLPFENRRLLAEDAYTIDRDSLLERLLLNRSGGLCYELNTLLYYVLSAQDMNVSLVHGQVYDAALGDWLSMGNSHIMIILQHNDQQYLIDNGFGIRLPLRAVPLNGDIVVSRNGEFSITNEDGYCILNQKQLYQSPDWQICYRFRLEDIINEPVVNDIQQLVRQHPDSKFNKSVLITRCTEIGSMTLTDHSYTVVKNGDIQKETIDEKQFAILVRDTFQLDV</sequence>
<dbReference type="Gene3D" id="3.30.2140.20">
    <property type="match status" value="1"/>
</dbReference>
<organism evidence="3 4">
    <name type="scientific">Paenibacillus bovis</name>
    <dbReference type="NCBI Taxonomy" id="1616788"/>
    <lineage>
        <taxon>Bacteria</taxon>
        <taxon>Bacillati</taxon>
        <taxon>Bacillota</taxon>
        <taxon>Bacilli</taxon>
        <taxon>Bacillales</taxon>
        <taxon>Paenibacillaceae</taxon>
        <taxon>Paenibacillus</taxon>
    </lineage>
</organism>
<dbReference type="GO" id="GO:0016407">
    <property type="term" value="F:acetyltransferase activity"/>
    <property type="evidence" value="ECO:0007669"/>
    <property type="project" value="InterPro"/>
</dbReference>
<keyword evidence="4" id="KW-1185">Reference proteome</keyword>
<evidence type="ECO:0000313" key="4">
    <source>
        <dbReference type="Proteomes" id="UP000078148"/>
    </source>
</evidence>